<comment type="similarity">
    <text evidence="2">Belongs to the enoyl-CoA hydratase/isomerase family.</text>
</comment>
<dbReference type="InterPro" id="IPR032259">
    <property type="entry name" value="HIBYL-CoA-H"/>
</dbReference>
<feature type="domain" description="Enoyl-CoA hydratase/isomerase" evidence="3">
    <location>
        <begin position="264"/>
        <end position="392"/>
    </location>
</feature>
<organism evidence="4">
    <name type="scientific">Brassica cretica</name>
    <name type="common">Mustard</name>
    <dbReference type="NCBI Taxonomy" id="69181"/>
    <lineage>
        <taxon>Eukaryota</taxon>
        <taxon>Viridiplantae</taxon>
        <taxon>Streptophyta</taxon>
        <taxon>Embryophyta</taxon>
        <taxon>Tracheophyta</taxon>
        <taxon>Spermatophyta</taxon>
        <taxon>Magnoliopsida</taxon>
        <taxon>eudicotyledons</taxon>
        <taxon>Gunneridae</taxon>
        <taxon>Pentapetalae</taxon>
        <taxon>rosids</taxon>
        <taxon>malvids</taxon>
        <taxon>Brassicales</taxon>
        <taxon>Brassicaceae</taxon>
        <taxon>Brassiceae</taxon>
        <taxon>Brassica</taxon>
    </lineage>
</organism>
<dbReference type="Pfam" id="PF16113">
    <property type="entry name" value="ECH_2"/>
    <property type="match status" value="3"/>
</dbReference>
<dbReference type="InterPro" id="IPR045004">
    <property type="entry name" value="ECH_dom"/>
</dbReference>
<dbReference type="SUPFAM" id="SSF52096">
    <property type="entry name" value="ClpP/crotonase"/>
    <property type="match status" value="2"/>
</dbReference>
<reference evidence="4" key="1">
    <citation type="submission" date="2019-12" db="EMBL/GenBank/DDBJ databases">
        <title>Genome sequencing and annotation of Brassica cretica.</title>
        <authorList>
            <person name="Studholme D.J."/>
            <person name="Sarris P.F."/>
        </authorList>
    </citation>
    <scope>NUCLEOTIDE SEQUENCE</scope>
    <source>
        <strain evidence="4">PFS-102/07</strain>
        <tissue evidence="4">Leaf</tissue>
    </source>
</reference>
<dbReference type="GO" id="GO:0003860">
    <property type="term" value="F:3-hydroxyisobutyryl-CoA hydrolase activity"/>
    <property type="evidence" value="ECO:0007669"/>
    <property type="project" value="UniProtKB-UniRule"/>
</dbReference>
<dbReference type="PANTHER" id="PTHR43176:SF29">
    <property type="entry name" value="3-HYDROXYISOBUTYRYL-COA HYDROLASE"/>
    <property type="match status" value="1"/>
</dbReference>
<name>A0A8S9L9A4_BRACR</name>
<evidence type="ECO:0000256" key="1">
    <source>
        <dbReference type="ARBA" id="ARBA00022801"/>
    </source>
</evidence>
<comment type="function">
    <text evidence="2">Hydrolyzes 3-hydroxyisobutyryl-CoA (HIBYL-CoA), a saline catabolite. Has high activity toward isobutyryl-CoA. Could be an isobutyryl-CoA dehydrogenase that functions in valine catabolism.</text>
</comment>
<dbReference type="GO" id="GO:0006574">
    <property type="term" value="P:L-valine catabolic process"/>
    <property type="evidence" value="ECO:0007669"/>
    <property type="project" value="UniProtKB-UniRule"/>
</dbReference>
<proteinExistence type="inferred from homology"/>
<sequence length="508" mass="56281">MASEPHSQVLVEETSNVRILTLNRPKQLNALSLNMVTRLLQLFLAYEVDPTVKLVILKGQGRAFCAGGDVSAVVRDIGLGKWRRSADFMSLEYTLNYVMATYCKAQISILNGIVMGGGAGVCVHGRFRIATENTVFAMPETALGLFPDVGASYFLSRLPGFFGEYAGLTGARLDGAEMLACGLATHFVPSTVSTSSALHGSQGDWSKWRRSADFMSLQYTLNYVMATYSKAQISILNGGGAGVYVHGRFRIASENTVFAMPETALGEYAGLTGARLDGAEMLACGLATHFVVKCIENILRLHELVQVIQLPLPQQFSMHKLNTHIRNRRVLATGKLDVIDKCFSRRTVEEIISALEREATHKPDDWISATTGSLKKASPACLKISLRSVRFEDASQACNDGKDKSTVIVLYKFQIREGRLQGLGQCLIRENRMVSHVMKGDISKDFVEGGRAILIDKDRNPKWEPRRLEDMKDNMVDKYFKRVEEEEGWEDLKLPPRKYLPASAIAKL</sequence>
<comment type="catalytic activity">
    <reaction evidence="2">
        <text>3-hydroxy-2-methylpropanoyl-CoA + H2O = 3-hydroxy-2-methylpropanoate + CoA + H(+)</text>
        <dbReference type="Rhea" id="RHEA:20888"/>
        <dbReference type="ChEBI" id="CHEBI:11805"/>
        <dbReference type="ChEBI" id="CHEBI:15377"/>
        <dbReference type="ChEBI" id="CHEBI:15378"/>
        <dbReference type="ChEBI" id="CHEBI:57287"/>
        <dbReference type="ChEBI" id="CHEBI:57340"/>
        <dbReference type="EC" id="3.1.2.4"/>
    </reaction>
</comment>
<dbReference type="Gene3D" id="3.90.226.10">
    <property type="entry name" value="2-enoyl-CoA Hydratase, Chain A, domain 1"/>
    <property type="match status" value="3"/>
</dbReference>
<dbReference type="CDD" id="cd06558">
    <property type="entry name" value="crotonase-like"/>
    <property type="match status" value="1"/>
</dbReference>
<accession>A0A8S9L9A4</accession>
<gene>
    <name evidence="4" type="ORF">F2Q70_00028071</name>
</gene>
<comment type="caution">
    <text evidence="4">The sequence shown here is derived from an EMBL/GenBank/DDBJ whole genome shotgun (WGS) entry which is preliminary data.</text>
</comment>
<evidence type="ECO:0000256" key="2">
    <source>
        <dbReference type="RuleBase" id="RU369070"/>
    </source>
</evidence>
<dbReference type="EC" id="3.1.2.4" evidence="2"/>
<dbReference type="PANTHER" id="PTHR43176">
    <property type="entry name" value="3-HYDROXYISOBUTYRYL-COA HYDROLASE-RELATED"/>
    <property type="match status" value="1"/>
</dbReference>
<dbReference type="AlphaFoldDB" id="A0A8S9L9A4"/>
<dbReference type="EMBL" id="QGKY02000094">
    <property type="protein sequence ID" value="KAF2602812.1"/>
    <property type="molecule type" value="Genomic_DNA"/>
</dbReference>
<feature type="domain" description="Enoyl-CoA hydratase/isomerase" evidence="3">
    <location>
        <begin position="413"/>
        <end position="480"/>
    </location>
</feature>
<protein>
    <recommendedName>
        <fullName evidence="2">3-hydroxyisobutyryl-CoA hydrolase</fullName>
        <shortName evidence="2">HIB-CoA hydrolase</shortName>
        <shortName evidence="2">HIBYL-CoA-H</shortName>
        <ecNumber evidence="2">3.1.2.4</ecNumber>
    </recommendedName>
    <alternativeName>
        <fullName evidence="2">3-hydroxyisobutyryl-coenzyme A hydrolase</fullName>
    </alternativeName>
</protein>
<feature type="domain" description="Enoyl-CoA hydratase/isomerase" evidence="3">
    <location>
        <begin position="17"/>
        <end position="191"/>
    </location>
</feature>
<dbReference type="InterPro" id="IPR029045">
    <property type="entry name" value="ClpP/crotonase-like_dom_sf"/>
</dbReference>
<comment type="pathway">
    <text evidence="2">Amino-acid degradation; L-valine degradation.</text>
</comment>
<evidence type="ECO:0000313" key="4">
    <source>
        <dbReference type="EMBL" id="KAF2602812.1"/>
    </source>
</evidence>
<evidence type="ECO:0000259" key="3">
    <source>
        <dbReference type="Pfam" id="PF16113"/>
    </source>
</evidence>
<keyword evidence="1 2" id="KW-0378">Hydrolase</keyword>